<name>A0A1X2EF44_9MYCO</name>
<evidence type="ECO:0000256" key="8">
    <source>
        <dbReference type="RuleBase" id="RU363032"/>
    </source>
</evidence>
<feature type="transmembrane region" description="Helical" evidence="8">
    <location>
        <begin position="403"/>
        <end position="423"/>
    </location>
</feature>
<evidence type="ECO:0000313" key="11">
    <source>
        <dbReference type="Proteomes" id="UP000193090"/>
    </source>
</evidence>
<feature type="transmembrane region" description="Helical" evidence="8">
    <location>
        <begin position="28"/>
        <end position="50"/>
    </location>
</feature>
<dbReference type="GO" id="GO:0005886">
    <property type="term" value="C:plasma membrane"/>
    <property type="evidence" value="ECO:0007669"/>
    <property type="project" value="UniProtKB-SubCell"/>
</dbReference>
<keyword evidence="7 8" id="KW-0472">Membrane</keyword>
<dbReference type="Proteomes" id="UP000193090">
    <property type="component" value="Unassembled WGS sequence"/>
</dbReference>
<feature type="transmembrane region" description="Helical" evidence="8">
    <location>
        <begin position="293"/>
        <end position="312"/>
    </location>
</feature>
<feature type="transmembrane region" description="Helical" evidence="8">
    <location>
        <begin position="343"/>
        <end position="365"/>
    </location>
</feature>
<keyword evidence="11" id="KW-1185">Reference proteome</keyword>
<evidence type="ECO:0000259" key="9">
    <source>
        <dbReference type="PROSITE" id="PS50928"/>
    </source>
</evidence>
<evidence type="ECO:0000256" key="3">
    <source>
        <dbReference type="ARBA" id="ARBA00022475"/>
    </source>
</evidence>
<dbReference type="AlphaFoldDB" id="A0A1X2EF44"/>
<evidence type="ECO:0000256" key="4">
    <source>
        <dbReference type="ARBA" id="ARBA00022519"/>
    </source>
</evidence>
<keyword evidence="2 8" id="KW-0813">Transport</keyword>
<dbReference type="GO" id="GO:0055085">
    <property type="term" value="P:transmembrane transport"/>
    <property type="evidence" value="ECO:0007669"/>
    <property type="project" value="InterPro"/>
</dbReference>
<comment type="similarity">
    <text evidence="8">Belongs to the binding-protein-dependent transport system permease family.</text>
</comment>
<evidence type="ECO:0000256" key="5">
    <source>
        <dbReference type="ARBA" id="ARBA00022692"/>
    </source>
</evidence>
<gene>
    <name evidence="10" type="ORF">AWC30_16565</name>
</gene>
<dbReference type="Gene3D" id="1.10.3720.10">
    <property type="entry name" value="MetI-like"/>
    <property type="match status" value="2"/>
</dbReference>
<dbReference type="InterPro" id="IPR000515">
    <property type="entry name" value="MetI-like"/>
</dbReference>
<evidence type="ECO:0000313" key="10">
    <source>
        <dbReference type="EMBL" id="ORW99459.1"/>
    </source>
</evidence>
<organism evidence="10 11">
    <name type="scientific">Mycolicibacillus trivialis</name>
    <dbReference type="NCBI Taxonomy" id="1798"/>
    <lineage>
        <taxon>Bacteria</taxon>
        <taxon>Bacillati</taxon>
        <taxon>Actinomycetota</taxon>
        <taxon>Actinomycetes</taxon>
        <taxon>Mycobacteriales</taxon>
        <taxon>Mycobacteriaceae</taxon>
        <taxon>Mycolicibacillus</taxon>
    </lineage>
</organism>
<feature type="transmembrane region" description="Helical" evidence="8">
    <location>
        <begin position="246"/>
        <end position="265"/>
    </location>
</feature>
<feature type="transmembrane region" description="Helical" evidence="8">
    <location>
        <begin position="140"/>
        <end position="161"/>
    </location>
</feature>
<reference evidence="10 11" key="1">
    <citation type="submission" date="2016-01" db="EMBL/GenBank/DDBJ databases">
        <title>The new phylogeny of the genus Mycobacterium.</title>
        <authorList>
            <person name="Tarcisio F."/>
            <person name="Conor M."/>
            <person name="Antonella G."/>
            <person name="Elisabetta G."/>
            <person name="Giulia F.S."/>
            <person name="Sara T."/>
            <person name="Anna F."/>
            <person name="Clotilde B."/>
            <person name="Roberto B."/>
            <person name="Veronica D.S."/>
            <person name="Fabio R."/>
            <person name="Monica P."/>
            <person name="Olivier J."/>
            <person name="Enrico T."/>
            <person name="Nicola S."/>
        </authorList>
    </citation>
    <scope>NUCLEOTIDE SEQUENCE [LARGE SCALE GENOMIC DNA]</scope>
    <source>
        <strain evidence="10 11">DSM 44153</strain>
    </source>
</reference>
<protein>
    <recommendedName>
        <fullName evidence="9">ABC transmembrane type-1 domain-containing protein</fullName>
    </recommendedName>
</protein>
<comment type="caution">
    <text evidence="10">The sequence shown here is derived from an EMBL/GenBank/DDBJ whole genome shotgun (WGS) entry which is preliminary data.</text>
</comment>
<feature type="transmembrane region" description="Helical" evidence="8">
    <location>
        <begin position="377"/>
        <end position="397"/>
    </location>
</feature>
<evidence type="ECO:0000256" key="1">
    <source>
        <dbReference type="ARBA" id="ARBA00004429"/>
    </source>
</evidence>
<evidence type="ECO:0000256" key="6">
    <source>
        <dbReference type="ARBA" id="ARBA00022989"/>
    </source>
</evidence>
<feature type="transmembrane region" description="Helical" evidence="8">
    <location>
        <begin position="452"/>
        <end position="473"/>
    </location>
</feature>
<feature type="transmembrane region" description="Helical" evidence="8">
    <location>
        <begin position="511"/>
        <end position="530"/>
    </location>
</feature>
<keyword evidence="5 8" id="KW-0812">Transmembrane</keyword>
<dbReference type="EMBL" id="LQPZ01000047">
    <property type="protein sequence ID" value="ORW99459.1"/>
    <property type="molecule type" value="Genomic_DNA"/>
</dbReference>
<feature type="domain" description="ABC transmembrane type-1" evidence="9">
    <location>
        <begin position="337"/>
        <end position="529"/>
    </location>
</feature>
<dbReference type="SUPFAM" id="SSF161098">
    <property type="entry name" value="MetI-like"/>
    <property type="match status" value="2"/>
</dbReference>
<keyword evidence="4" id="KW-0997">Cell inner membrane</keyword>
<sequence>MQMNDPVPSAAGFDVAVPRRGRPGHAPVTLAVLGLLIAAAAVSPAAYLLLRAGFSIPLLRSQLAAPTTVPLIVNTLWLLVLVCGFTAVLGVGLAVLIARTTLPLPRMWTVVFTLPLGVPTFVGSYAWVAFFYEYFPRSELIFGLRGAAAVLTLTLFPYVFLPVLTALRRLDPAQEEAARALGRGPVAAFVRVTLPQLRPAIATGLLIIGLHVLAEFGAVEMLNYSTLTTAIVQRATVLGMPESARALAVVLAGGAIVLLLLDRLLRGRRYPLRSGRGAARPPLRWRLGPSTPLVVAGCSTVAVAALAIPLWVTAGGLVRRAGGAGGAPDWAGLAAATANTARWAGAAALVATAVALPVTVLAVRYPGRLSSAIERATWIAHALPGVIMALALVYLAVRWAYPLYQTSVLLVAGYVVMFLPLAIGSQQVGIAQASPQLEEMSRSLGKGPVRTFTRITAPLALPAIGVGALLVGLDGGKELTTTLLLRPTGEHSLATALWSTTEGEVLDFTAAAPYGLVLLVIGAVPAALLARATLRR</sequence>
<comment type="subcellular location">
    <subcellularLocation>
        <location evidence="1">Cell inner membrane</location>
        <topology evidence="1">Multi-pass membrane protein</topology>
    </subcellularLocation>
    <subcellularLocation>
        <location evidence="8">Cell membrane</location>
        <topology evidence="8">Multi-pass membrane protein</topology>
    </subcellularLocation>
</comment>
<dbReference type="PROSITE" id="PS50928">
    <property type="entry name" value="ABC_TM1"/>
    <property type="match status" value="2"/>
</dbReference>
<feature type="transmembrane region" description="Helical" evidence="8">
    <location>
        <begin position="200"/>
        <end position="219"/>
    </location>
</feature>
<evidence type="ECO:0000256" key="7">
    <source>
        <dbReference type="ARBA" id="ARBA00023136"/>
    </source>
</evidence>
<proteinExistence type="inferred from homology"/>
<dbReference type="PANTHER" id="PTHR43357:SF3">
    <property type="entry name" value="FE(3+)-TRANSPORT SYSTEM PERMEASE PROTEIN FBPB 2"/>
    <property type="match status" value="1"/>
</dbReference>
<dbReference type="STRING" id="1798.AWC30_16565"/>
<keyword evidence="6 8" id="KW-1133">Transmembrane helix</keyword>
<feature type="transmembrane region" description="Helical" evidence="8">
    <location>
        <begin position="110"/>
        <end position="128"/>
    </location>
</feature>
<accession>A0A1X2EF44</accession>
<dbReference type="InterPro" id="IPR035906">
    <property type="entry name" value="MetI-like_sf"/>
</dbReference>
<evidence type="ECO:0000256" key="2">
    <source>
        <dbReference type="ARBA" id="ARBA00022448"/>
    </source>
</evidence>
<keyword evidence="3" id="KW-1003">Cell membrane</keyword>
<dbReference type="Pfam" id="PF00528">
    <property type="entry name" value="BPD_transp_1"/>
    <property type="match status" value="2"/>
</dbReference>
<feature type="domain" description="ABC transmembrane type-1" evidence="9">
    <location>
        <begin position="72"/>
        <end position="262"/>
    </location>
</feature>
<dbReference type="CDD" id="cd06261">
    <property type="entry name" value="TM_PBP2"/>
    <property type="match status" value="2"/>
</dbReference>
<dbReference type="PANTHER" id="PTHR43357">
    <property type="entry name" value="INNER MEMBRANE ABC TRANSPORTER PERMEASE PROTEIN YDCV"/>
    <property type="match status" value="1"/>
</dbReference>
<feature type="transmembrane region" description="Helical" evidence="8">
    <location>
        <begin position="76"/>
        <end position="98"/>
    </location>
</feature>